<dbReference type="CDD" id="cd02869">
    <property type="entry name" value="PseudoU_synth_RluA_like"/>
    <property type="match status" value="1"/>
</dbReference>
<keyword evidence="4" id="KW-0694">RNA-binding</keyword>
<dbReference type="EC" id="5.4.99.-" evidence="5"/>
<organism evidence="7 8">
    <name type="scientific">Alicyclobacillus cycloheptanicus</name>
    <dbReference type="NCBI Taxonomy" id="1457"/>
    <lineage>
        <taxon>Bacteria</taxon>
        <taxon>Bacillati</taxon>
        <taxon>Bacillota</taxon>
        <taxon>Bacilli</taxon>
        <taxon>Bacillales</taxon>
        <taxon>Alicyclobacillaceae</taxon>
        <taxon>Alicyclobacillus</taxon>
    </lineage>
</organism>
<dbReference type="InterPro" id="IPR006225">
    <property type="entry name" value="PsdUridine_synth_RluC/D"/>
</dbReference>
<comment type="catalytic activity">
    <reaction evidence="1 5">
        <text>a uridine in RNA = a pseudouridine in RNA</text>
        <dbReference type="Rhea" id="RHEA:48348"/>
        <dbReference type="Rhea" id="RHEA-COMP:12068"/>
        <dbReference type="Rhea" id="RHEA-COMP:12069"/>
        <dbReference type="ChEBI" id="CHEBI:65314"/>
        <dbReference type="ChEBI" id="CHEBI:65315"/>
    </reaction>
</comment>
<dbReference type="PANTHER" id="PTHR21600:SF44">
    <property type="entry name" value="RIBOSOMAL LARGE SUBUNIT PSEUDOURIDINE SYNTHASE D"/>
    <property type="match status" value="1"/>
</dbReference>
<accession>A0ABT9XJ36</accession>
<feature type="domain" description="Pseudouridine synthase RsuA/RluA-like" evidence="6">
    <location>
        <begin position="84"/>
        <end position="235"/>
    </location>
</feature>
<dbReference type="InterPro" id="IPR036986">
    <property type="entry name" value="S4_RNA-bd_sf"/>
</dbReference>
<dbReference type="SUPFAM" id="SSF55174">
    <property type="entry name" value="Alpha-L RNA-binding motif"/>
    <property type="match status" value="1"/>
</dbReference>
<protein>
    <recommendedName>
        <fullName evidence="5">Pseudouridine synthase</fullName>
        <ecNumber evidence="5">5.4.99.-</ecNumber>
    </recommendedName>
</protein>
<name>A0ABT9XJ36_9BACL</name>
<evidence type="ECO:0000256" key="5">
    <source>
        <dbReference type="RuleBase" id="RU362028"/>
    </source>
</evidence>
<comment type="similarity">
    <text evidence="2 5">Belongs to the pseudouridine synthase RluA family.</text>
</comment>
<evidence type="ECO:0000256" key="3">
    <source>
        <dbReference type="ARBA" id="ARBA00023235"/>
    </source>
</evidence>
<dbReference type="NCBIfam" id="TIGR00005">
    <property type="entry name" value="rluA_subfam"/>
    <property type="match status" value="1"/>
</dbReference>
<dbReference type="InterPro" id="IPR020103">
    <property type="entry name" value="PsdUridine_synth_cat_dom_sf"/>
</dbReference>
<dbReference type="InterPro" id="IPR050188">
    <property type="entry name" value="RluA_PseudoU_synthase"/>
</dbReference>
<dbReference type="InterPro" id="IPR006145">
    <property type="entry name" value="PsdUridine_synth_RsuA/RluA"/>
</dbReference>
<gene>
    <name evidence="7" type="ORF">J2S03_001583</name>
</gene>
<sequence>MTQEKQLTVHEPATLLPFLLARLSGKGRNKVKSLLTHRLVLVDGRVVTRHDHPLQPGQTVTVLAGRQADKDALLGVRILYEDDDLIVIDKPPGLLSIAAEPERERTAYHVLTAYVQRRDGQGRIFVVHRLDRDTSGVMMFAKRETIQQRLQENWHEMVTDRVYVAVVEGTLSQPEGRITSWLKESKTKTMYVARPGDGQKAVLHYRVLQQGPSYALVEVRLDTGRKNQIRVQMQSIGHSVAGDKRYGARKNPLGRLALHARVLAFRHPVTGQEVRFETPIPASFRRLVSSAGE</sequence>
<evidence type="ECO:0000313" key="7">
    <source>
        <dbReference type="EMBL" id="MDQ0189736.1"/>
    </source>
</evidence>
<dbReference type="EMBL" id="JAUSTP010000010">
    <property type="protein sequence ID" value="MDQ0189736.1"/>
    <property type="molecule type" value="Genomic_DNA"/>
</dbReference>
<evidence type="ECO:0000313" key="8">
    <source>
        <dbReference type="Proteomes" id="UP001232973"/>
    </source>
</evidence>
<comment type="caution">
    <text evidence="7">The sequence shown here is derived from an EMBL/GenBank/DDBJ whole genome shotgun (WGS) entry which is preliminary data.</text>
</comment>
<evidence type="ECO:0000256" key="4">
    <source>
        <dbReference type="PROSITE-ProRule" id="PRU00182"/>
    </source>
</evidence>
<evidence type="ECO:0000259" key="6">
    <source>
        <dbReference type="Pfam" id="PF00849"/>
    </source>
</evidence>
<dbReference type="Proteomes" id="UP001232973">
    <property type="component" value="Unassembled WGS sequence"/>
</dbReference>
<dbReference type="PROSITE" id="PS50889">
    <property type="entry name" value="S4"/>
    <property type="match status" value="1"/>
</dbReference>
<reference evidence="7 8" key="1">
    <citation type="submission" date="2023-07" db="EMBL/GenBank/DDBJ databases">
        <title>Genomic Encyclopedia of Type Strains, Phase IV (KMG-IV): sequencing the most valuable type-strain genomes for metagenomic binning, comparative biology and taxonomic classification.</title>
        <authorList>
            <person name="Goeker M."/>
        </authorList>
    </citation>
    <scope>NUCLEOTIDE SEQUENCE [LARGE SCALE GENOMIC DNA]</scope>
    <source>
        <strain evidence="7 8">DSM 4006</strain>
    </source>
</reference>
<comment type="function">
    <text evidence="5">Responsible for synthesis of pseudouridine from uracil.</text>
</comment>
<dbReference type="Gene3D" id="3.10.290.10">
    <property type="entry name" value="RNA-binding S4 domain"/>
    <property type="match status" value="1"/>
</dbReference>
<dbReference type="PROSITE" id="PS01129">
    <property type="entry name" value="PSI_RLU"/>
    <property type="match status" value="1"/>
</dbReference>
<dbReference type="PANTHER" id="PTHR21600">
    <property type="entry name" value="MITOCHONDRIAL RNA PSEUDOURIDINE SYNTHASE"/>
    <property type="match status" value="1"/>
</dbReference>
<evidence type="ECO:0000256" key="2">
    <source>
        <dbReference type="ARBA" id="ARBA00010876"/>
    </source>
</evidence>
<evidence type="ECO:0000256" key="1">
    <source>
        <dbReference type="ARBA" id="ARBA00000073"/>
    </source>
</evidence>
<keyword evidence="3 5" id="KW-0413">Isomerase</keyword>
<proteinExistence type="inferred from homology"/>
<dbReference type="RefSeq" id="WP_274456723.1">
    <property type="nucleotide sequence ID" value="NZ_CP067097.1"/>
</dbReference>
<dbReference type="GO" id="GO:0160140">
    <property type="term" value="F:23S rRNA pseudouridine(1911/1915/1917) synthase activity"/>
    <property type="evidence" value="ECO:0007669"/>
    <property type="project" value="UniProtKB-EC"/>
</dbReference>
<dbReference type="Gene3D" id="3.30.2350.10">
    <property type="entry name" value="Pseudouridine synthase"/>
    <property type="match status" value="1"/>
</dbReference>
<keyword evidence="8" id="KW-1185">Reference proteome</keyword>
<dbReference type="SUPFAM" id="SSF55120">
    <property type="entry name" value="Pseudouridine synthase"/>
    <property type="match status" value="1"/>
</dbReference>
<dbReference type="InterPro" id="IPR006224">
    <property type="entry name" value="PsdUridine_synth_RluA-like_CS"/>
</dbReference>
<dbReference type="Pfam" id="PF00849">
    <property type="entry name" value="PseudoU_synth_2"/>
    <property type="match status" value="1"/>
</dbReference>